<evidence type="ECO:0000259" key="3">
    <source>
        <dbReference type="PROSITE" id="PS50801"/>
    </source>
</evidence>
<organism evidence="4 5">
    <name type="scientific">Dactylosporangium sucinum</name>
    <dbReference type="NCBI Taxonomy" id="1424081"/>
    <lineage>
        <taxon>Bacteria</taxon>
        <taxon>Bacillati</taxon>
        <taxon>Actinomycetota</taxon>
        <taxon>Actinomycetes</taxon>
        <taxon>Micromonosporales</taxon>
        <taxon>Micromonosporaceae</taxon>
        <taxon>Dactylosporangium</taxon>
    </lineage>
</organism>
<comment type="caution">
    <text evidence="4">The sequence shown here is derived from an EMBL/GenBank/DDBJ whole genome shotgun (WGS) entry which is preliminary data.</text>
</comment>
<gene>
    <name evidence="4" type="primary">rsbV</name>
    <name evidence="4" type="ORF">GCM10007977_084850</name>
</gene>
<dbReference type="CDD" id="cd07043">
    <property type="entry name" value="STAS_anti-anti-sigma_factors"/>
    <property type="match status" value="1"/>
</dbReference>
<comment type="similarity">
    <text evidence="1 2">Belongs to the anti-sigma-factor antagonist family.</text>
</comment>
<dbReference type="Pfam" id="PF01740">
    <property type="entry name" value="STAS"/>
    <property type="match status" value="1"/>
</dbReference>
<dbReference type="NCBIfam" id="TIGR00377">
    <property type="entry name" value="ant_ant_sig"/>
    <property type="match status" value="1"/>
</dbReference>
<accession>A0A917UAA9</accession>
<reference evidence="4" key="1">
    <citation type="journal article" date="2014" name="Int. J. Syst. Evol. Microbiol.">
        <title>Complete genome sequence of Corynebacterium casei LMG S-19264T (=DSM 44701T), isolated from a smear-ripened cheese.</title>
        <authorList>
            <consortium name="US DOE Joint Genome Institute (JGI-PGF)"/>
            <person name="Walter F."/>
            <person name="Albersmeier A."/>
            <person name="Kalinowski J."/>
            <person name="Ruckert C."/>
        </authorList>
    </citation>
    <scope>NUCLEOTIDE SEQUENCE</scope>
    <source>
        <strain evidence="4">JCM 19831</strain>
    </source>
</reference>
<dbReference type="PANTHER" id="PTHR33495">
    <property type="entry name" value="ANTI-SIGMA FACTOR ANTAGONIST TM_1081-RELATED-RELATED"/>
    <property type="match status" value="1"/>
</dbReference>
<name>A0A917UAA9_9ACTN</name>
<dbReference type="SUPFAM" id="SSF52091">
    <property type="entry name" value="SpoIIaa-like"/>
    <property type="match status" value="1"/>
</dbReference>
<dbReference type="InterPro" id="IPR002645">
    <property type="entry name" value="STAS_dom"/>
</dbReference>
<evidence type="ECO:0000256" key="1">
    <source>
        <dbReference type="ARBA" id="ARBA00009013"/>
    </source>
</evidence>
<keyword evidence="5" id="KW-1185">Reference proteome</keyword>
<dbReference type="InterPro" id="IPR003658">
    <property type="entry name" value="Anti-sigma_ant"/>
</dbReference>
<dbReference type="Proteomes" id="UP000642070">
    <property type="component" value="Unassembled WGS sequence"/>
</dbReference>
<reference evidence="4" key="2">
    <citation type="submission" date="2020-09" db="EMBL/GenBank/DDBJ databases">
        <authorList>
            <person name="Sun Q."/>
            <person name="Ohkuma M."/>
        </authorList>
    </citation>
    <scope>NUCLEOTIDE SEQUENCE</scope>
    <source>
        <strain evidence="4">JCM 19831</strain>
    </source>
</reference>
<dbReference type="Gene3D" id="3.30.750.24">
    <property type="entry name" value="STAS domain"/>
    <property type="match status" value="1"/>
</dbReference>
<dbReference type="PANTHER" id="PTHR33495:SF2">
    <property type="entry name" value="ANTI-SIGMA FACTOR ANTAGONIST TM_1081-RELATED"/>
    <property type="match status" value="1"/>
</dbReference>
<feature type="domain" description="STAS" evidence="3">
    <location>
        <begin position="10"/>
        <end position="117"/>
    </location>
</feature>
<sequence length="117" mass="12207">MGIEKGSGGMQVTSAVDGSRAVVKASGELDVATAPELRAYLHELVDNGASTVVVDLTDVGFLDSTTLGVLISVHKRLVETGGVVELVVPHARLLRIFQITGLDRVFTIHASPADATV</sequence>
<protein>
    <recommendedName>
        <fullName evidence="2">Anti-sigma factor antagonist</fullName>
    </recommendedName>
</protein>
<evidence type="ECO:0000256" key="2">
    <source>
        <dbReference type="RuleBase" id="RU003749"/>
    </source>
</evidence>
<dbReference type="EMBL" id="BMPI01000060">
    <property type="protein sequence ID" value="GGM70094.1"/>
    <property type="molecule type" value="Genomic_DNA"/>
</dbReference>
<proteinExistence type="inferred from homology"/>
<evidence type="ECO:0000313" key="4">
    <source>
        <dbReference type="EMBL" id="GGM70094.1"/>
    </source>
</evidence>
<evidence type="ECO:0000313" key="5">
    <source>
        <dbReference type="Proteomes" id="UP000642070"/>
    </source>
</evidence>
<dbReference type="GO" id="GO:0043856">
    <property type="term" value="F:anti-sigma factor antagonist activity"/>
    <property type="evidence" value="ECO:0007669"/>
    <property type="project" value="InterPro"/>
</dbReference>
<dbReference type="AlphaFoldDB" id="A0A917UAA9"/>
<dbReference type="InterPro" id="IPR036513">
    <property type="entry name" value="STAS_dom_sf"/>
</dbReference>
<dbReference type="PROSITE" id="PS50801">
    <property type="entry name" value="STAS"/>
    <property type="match status" value="1"/>
</dbReference>